<evidence type="ECO:0000313" key="1">
    <source>
        <dbReference type="EMBL" id="KAH9780593.1"/>
    </source>
</evidence>
<dbReference type="EMBL" id="CM039172">
    <property type="protein sequence ID" value="KAH9780593.1"/>
    <property type="molecule type" value="Genomic_DNA"/>
</dbReference>
<gene>
    <name evidence="1" type="ORF">KPL71_008137</name>
</gene>
<organism evidence="1 2">
    <name type="scientific">Citrus sinensis</name>
    <name type="common">Sweet orange</name>
    <name type="synonym">Citrus aurantium var. sinensis</name>
    <dbReference type="NCBI Taxonomy" id="2711"/>
    <lineage>
        <taxon>Eukaryota</taxon>
        <taxon>Viridiplantae</taxon>
        <taxon>Streptophyta</taxon>
        <taxon>Embryophyta</taxon>
        <taxon>Tracheophyta</taxon>
        <taxon>Spermatophyta</taxon>
        <taxon>Magnoliopsida</taxon>
        <taxon>eudicotyledons</taxon>
        <taxon>Gunneridae</taxon>
        <taxon>Pentapetalae</taxon>
        <taxon>rosids</taxon>
        <taxon>malvids</taxon>
        <taxon>Sapindales</taxon>
        <taxon>Rutaceae</taxon>
        <taxon>Aurantioideae</taxon>
        <taxon>Citrus</taxon>
    </lineage>
</organism>
<proteinExistence type="predicted"/>
<accession>A0ACB8M4L3</accession>
<dbReference type="Proteomes" id="UP000829398">
    <property type="component" value="Chromosome 3"/>
</dbReference>
<keyword evidence="2" id="KW-1185">Reference proteome</keyword>
<comment type="caution">
    <text evidence="1">The sequence shown here is derived from an EMBL/GenBank/DDBJ whole genome shotgun (WGS) entry which is preliminary data.</text>
</comment>
<evidence type="ECO:0000313" key="2">
    <source>
        <dbReference type="Proteomes" id="UP000829398"/>
    </source>
</evidence>
<reference evidence="2" key="1">
    <citation type="journal article" date="2023" name="Hortic. Res.">
        <title>A chromosome-level phased genome enabling allele-level studies in sweet orange: a case study on citrus Huanglongbing tolerance.</title>
        <authorList>
            <person name="Wu B."/>
            <person name="Yu Q."/>
            <person name="Deng Z."/>
            <person name="Duan Y."/>
            <person name="Luo F."/>
            <person name="Gmitter F. Jr."/>
        </authorList>
    </citation>
    <scope>NUCLEOTIDE SEQUENCE [LARGE SCALE GENOMIC DNA]</scope>
    <source>
        <strain evidence="2">cv. Valencia</strain>
    </source>
</reference>
<protein>
    <submittedName>
        <fullName evidence="1">Uncharacterized protein</fullName>
    </submittedName>
</protein>
<sequence>MQQIYQDLQSRISQLDVDLRVMLSQRYYGLEFDQKEREIRWLKAELDQIESEKHRPTLFTKSTPMPTISPTYHPFSPMLAPMKPYDPSKLFGMTHTLLKNMPQPPKPKPKPQPRPIKIHQPTSTTTQQQDSPEHTLVFTPQPSQSKDKEPMHQYASHHIEVSTDFTETDTSVTESDTKSSLSTTNSEGAYADITKLLMAQPEETEPAQPSQPESYFEIPLDIDEPAEFSTHQPPQPQAQNTYKPSNGPWFTFDDIPTVKWREKFSEMSAWVDLQMIRSGATIELVLKEFVTCFTGSLRDWFGSLGPYRQLQFVQLPNVSSALAILHEQFIGEPSVVFEAARRDYLNMKCCSLNTKDLDFHYKRMSIMFYKLNGFNDHTLKHVFLASLPTELQPEIQRQLAVHNLNHDNISLGKIFQIAKGCLEKLFIHEKGISRRSGIQLPFLNQSLRNGRNHRDSSEKDISLPVNRAGKKSSRCFIYGKKGHYAKDCPNIKEKAIILVNHLQAVTEYSTEKEEVESYFSEQEDLTDETMFAMEKSYDDSENDEFQSIFHQQSLSLNTTIPIPSIKLKSYLQSFIGLY</sequence>
<name>A0ACB8M4L3_CITSI</name>